<comment type="caution">
    <text evidence="5">The sequence shown here is derived from an EMBL/GenBank/DDBJ whole genome shotgun (WGS) entry which is preliminary data.</text>
</comment>
<dbReference type="EMBL" id="JAQMWT010000315">
    <property type="protein sequence ID" value="KAJ8605465.1"/>
    <property type="molecule type" value="Genomic_DNA"/>
</dbReference>
<dbReference type="GO" id="GO:0016887">
    <property type="term" value="F:ATP hydrolysis activity"/>
    <property type="evidence" value="ECO:0007669"/>
    <property type="project" value="InterPro"/>
</dbReference>
<feature type="region of interest" description="Disordered" evidence="3">
    <location>
        <begin position="272"/>
        <end position="297"/>
    </location>
</feature>
<dbReference type="AlphaFoldDB" id="A0AAD7UGG7"/>
<dbReference type="Pfam" id="PF00005">
    <property type="entry name" value="ABC_tran"/>
    <property type="match status" value="1"/>
</dbReference>
<gene>
    <name evidence="5" type="ORF">CTAYLR_003328</name>
</gene>
<dbReference type="SUPFAM" id="SSF52540">
    <property type="entry name" value="P-loop containing nucleoside triphosphate hydrolases"/>
    <property type="match status" value="1"/>
</dbReference>
<dbReference type="PANTHER" id="PTHR43158:SF2">
    <property type="entry name" value="SKFA PEPTIDE EXPORT ATP-BINDING PROTEIN SKFE"/>
    <property type="match status" value="1"/>
</dbReference>
<protein>
    <recommendedName>
        <fullName evidence="4">ABC transporter domain-containing protein</fullName>
    </recommendedName>
</protein>
<evidence type="ECO:0000256" key="1">
    <source>
        <dbReference type="ARBA" id="ARBA00022741"/>
    </source>
</evidence>
<dbReference type="InterPro" id="IPR003439">
    <property type="entry name" value="ABC_transporter-like_ATP-bd"/>
</dbReference>
<dbReference type="InterPro" id="IPR003593">
    <property type="entry name" value="AAA+_ATPase"/>
</dbReference>
<keyword evidence="6" id="KW-1185">Reference proteome</keyword>
<dbReference type="PANTHER" id="PTHR43158">
    <property type="entry name" value="SKFA PEPTIDE EXPORT ATP-BINDING PROTEIN SKFE"/>
    <property type="match status" value="1"/>
</dbReference>
<name>A0AAD7UGG7_9STRA</name>
<dbReference type="GO" id="GO:0005524">
    <property type="term" value="F:ATP binding"/>
    <property type="evidence" value="ECO:0007669"/>
    <property type="project" value="UniProtKB-KW"/>
</dbReference>
<dbReference type="Proteomes" id="UP001230188">
    <property type="component" value="Unassembled WGS sequence"/>
</dbReference>
<keyword evidence="2" id="KW-0067">ATP-binding</keyword>
<dbReference type="PROSITE" id="PS50893">
    <property type="entry name" value="ABC_TRANSPORTER_2"/>
    <property type="match status" value="1"/>
</dbReference>
<evidence type="ECO:0000256" key="3">
    <source>
        <dbReference type="SAM" id="MobiDB-lite"/>
    </source>
</evidence>
<proteinExistence type="predicted"/>
<feature type="domain" description="ABC transporter" evidence="4">
    <location>
        <begin position="9"/>
        <end position="250"/>
    </location>
</feature>
<accession>A0AAD7UGG7</accession>
<evidence type="ECO:0000256" key="2">
    <source>
        <dbReference type="ARBA" id="ARBA00022840"/>
    </source>
</evidence>
<organism evidence="5 6">
    <name type="scientific">Chrysophaeum taylorii</name>
    <dbReference type="NCBI Taxonomy" id="2483200"/>
    <lineage>
        <taxon>Eukaryota</taxon>
        <taxon>Sar</taxon>
        <taxon>Stramenopiles</taxon>
        <taxon>Ochrophyta</taxon>
        <taxon>Pelagophyceae</taxon>
        <taxon>Pelagomonadales</taxon>
        <taxon>Pelagomonadaceae</taxon>
        <taxon>Chrysophaeum</taxon>
    </lineage>
</organism>
<dbReference type="Gene3D" id="3.40.50.300">
    <property type="entry name" value="P-loop containing nucleotide triphosphate hydrolases"/>
    <property type="match status" value="1"/>
</dbReference>
<reference evidence="5" key="1">
    <citation type="submission" date="2023-01" db="EMBL/GenBank/DDBJ databases">
        <title>Metagenome sequencing of chrysophaentin producing Chrysophaeum taylorii.</title>
        <authorList>
            <person name="Davison J."/>
            <person name="Bewley C."/>
        </authorList>
    </citation>
    <scope>NUCLEOTIDE SEQUENCE</scope>
    <source>
        <strain evidence="5">NIES-1699</strain>
    </source>
</reference>
<evidence type="ECO:0000313" key="5">
    <source>
        <dbReference type="EMBL" id="KAJ8605465.1"/>
    </source>
</evidence>
<sequence length="309" mass="34925">MAPLCEYAVEVKNLTFEYPSSLPDPDARKVLKNLNMRLVPGSRCLLLGANGAGKTTLLRILAGKHLTQPEEAVRVMGTDAFRDLKLNLSRAFLDTQWGMRTVAFAGYGCPLQADIRVGDMMQKLQDTYPERRDALMEILGVDPDWRMHRVSDGQRRRVQLLLGLVRPFDILLLDEVTTCLDVIVRQDLLLWLKEETETRGATIVYATHIFDGLDDWPSHLHFLARDGTTGWEGRLDDLDLYKRLRKEGHPSPMLKIATTWLRAELAATTKDRKYEKENGEAAVDASNPHNLSTDRGGGFNPGRMLSYYA</sequence>
<evidence type="ECO:0000259" key="4">
    <source>
        <dbReference type="PROSITE" id="PS50893"/>
    </source>
</evidence>
<dbReference type="InterPro" id="IPR027417">
    <property type="entry name" value="P-loop_NTPase"/>
</dbReference>
<evidence type="ECO:0000313" key="6">
    <source>
        <dbReference type="Proteomes" id="UP001230188"/>
    </source>
</evidence>
<dbReference type="SMART" id="SM00382">
    <property type="entry name" value="AAA"/>
    <property type="match status" value="1"/>
</dbReference>
<keyword evidence="1" id="KW-0547">Nucleotide-binding</keyword>